<protein>
    <submittedName>
        <fullName evidence="2">Uncharacterized protein</fullName>
    </submittedName>
</protein>
<dbReference type="AlphaFoldDB" id="A0A165NWX4"/>
<name>A0A165NWX4_EXIGL</name>
<sequence>MTGATKRRRRAGAVDGSLRGLPSFLILPSPQDLLLTYRIHDARHYRPSHDHSPHRIRIRHRSAIAPAHGASRRRPAQHPRRTRPALALRALAHLHRPARPRPSEPLGARGTLVVYRTIRARVDARNRTATRRTRQVVRRVAREAVLVPRDPRTEPAAASPHTFAHAYTPFEEFAYFQPGGDRRARAREGARRVEGVARGRVWRCDAQDGRAPRQHPRRGPARSAQGTLLACCSASIDASACGPVRLPLGLHNTARIDAQDARSGCRASRESSAPPPRQARGARVRVRRRQVREQVHIPVYVVRAHRRRVGFQPEQHVRVQSRGPRGQGAPSSLQRRTMACVARRGALLERSGVDINIDASHPHLRYGPANHPRTIPHSYYFTGRPNTHISPPRTPHSRKMPPPKDDLVSLPHVSVHCSRSHDRLSSRRNRVPPPTSRILPRHHHFTARSRNSPNRMSTLLSRSFISVRLSAVIAKLTLAHCTATLSCPLLSVSPPELLASRNVHRHSPPVTRPYASFQSNR</sequence>
<organism evidence="2 3">
    <name type="scientific">Exidia glandulosa HHB12029</name>
    <dbReference type="NCBI Taxonomy" id="1314781"/>
    <lineage>
        <taxon>Eukaryota</taxon>
        <taxon>Fungi</taxon>
        <taxon>Dikarya</taxon>
        <taxon>Basidiomycota</taxon>
        <taxon>Agaricomycotina</taxon>
        <taxon>Agaricomycetes</taxon>
        <taxon>Auriculariales</taxon>
        <taxon>Exidiaceae</taxon>
        <taxon>Exidia</taxon>
    </lineage>
</organism>
<dbReference type="EMBL" id="KV425894">
    <property type="protein sequence ID" value="KZW01336.1"/>
    <property type="molecule type" value="Genomic_DNA"/>
</dbReference>
<evidence type="ECO:0000313" key="3">
    <source>
        <dbReference type="Proteomes" id="UP000077266"/>
    </source>
</evidence>
<evidence type="ECO:0000256" key="1">
    <source>
        <dbReference type="SAM" id="MobiDB-lite"/>
    </source>
</evidence>
<reference evidence="2 3" key="1">
    <citation type="journal article" date="2016" name="Mol. Biol. Evol.">
        <title>Comparative Genomics of Early-Diverging Mushroom-Forming Fungi Provides Insights into the Origins of Lignocellulose Decay Capabilities.</title>
        <authorList>
            <person name="Nagy L.G."/>
            <person name="Riley R."/>
            <person name="Tritt A."/>
            <person name="Adam C."/>
            <person name="Daum C."/>
            <person name="Floudas D."/>
            <person name="Sun H."/>
            <person name="Yadav J.S."/>
            <person name="Pangilinan J."/>
            <person name="Larsson K.H."/>
            <person name="Matsuura K."/>
            <person name="Barry K."/>
            <person name="Labutti K."/>
            <person name="Kuo R."/>
            <person name="Ohm R.A."/>
            <person name="Bhattacharya S.S."/>
            <person name="Shirouzu T."/>
            <person name="Yoshinaga Y."/>
            <person name="Martin F.M."/>
            <person name="Grigoriev I.V."/>
            <person name="Hibbett D.S."/>
        </authorList>
    </citation>
    <scope>NUCLEOTIDE SEQUENCE [LARGE SCALE GENOMIC DNA]</scope>
    <source>
        <strain evidence="2 3">HHB12029</strain>
    </source>
</reference>
<feature type="region of interest" description="Disordered" evidence="1">
    <location>
        <begin position="418"/>
        <end position="439"/>
    </location>
</feature>
<dbReference type="InParanoid" id="A0A165NWX4"/>
<keyword evidence="3" id="KW-1185">Reference proteome</keyword>
<feature type="region of interest" description="Disordered" evidence="1">
    <location>
        <begin position="314"/>
        <end position="334"/>
    </location>
</feature>
<gene>
    <name evidence="2" type="ORF">EXIGLDRAFT_830079</name>
</gene>
<dbReference type="Proteomes" id="UP000077266">
    <property type="component" value="Unassembled WGS sequence"/>
</dbReference>
<feature type="region of interest" description="Disordered" evidence="1">
    <location>
        <begin position="261"/>
        <end position="287"/>
    </location>
</feature>
<evidence type="ECO:0000313" key="2">
    <source>
        <dbReference type="EMBL" id="KZW01336.1"/>
    </source>
</evidence>
<accession>A0A165NWX4</accession>
<proteinExistence type="predicted"/>